<name>A0ACB8VBG5_9TELE</name>
<dbReference type="Proteomes" id="UP000831701">
    <property type="component" value="Chromosome 23"/>
</dbReference>
<gene>
    <name evidence="1" type="ORF">L3Q82_019561</name>
</gene>
<feature type="non-terminal residue" evidence="1">
    <location>
        <position position="1"/>
    </location>
</feature>
<reference evidence="1" key="1">
    <citation type="submission" date="2022-04" db="EMBL/GenBank/DDBJ databases">
        <title>Jade perch genome.</title>
        <authorList>
            <person name="Chao B."/>
        </authorList>
    </citation>
    <scope>NUCLEOTIDE SEQUENCE</scope>
    <source>
        <strain evidence="1">CB-2022</strain>
    </source>
</reference>
<keyword evidence="2" id="KW-1185">Reference proteome</keyword>
<dbReference type="EMBL" id="CM041553">
    <property type="protein sequence ID" value="KAI3352985.1"/>
    <property type="molecule type" value="Genomic_DNA"/>
</dbReference>
<evidence type="ECO:0000313" key="1">
    <source>
        <dbReference type="EMBL" id="KAI3352985.1"/>
    </source>
</evidence>
<comment type="caution">
    <text evidence="1">The sequence shown here is derived from an EMBL/GenBank/DDBJ whole genome shotgun (WGS) entry which is preliminary data.</text>
</comment>
<protein>
    <submittedName>
        <fullName evidence="1">Uncharacterized protein</fullName>
    </submittedName>
</protein>
<evidence type="ECO:0000313" key="2">
    <source>
        <dbReference type="Proteomes" id="UP000831701"/>
    </source>
</evidence>
<proteinExistence type="predicted"/>
<accession>A0ACB8VBG5</accession>
<sequence>PEAVFLTAVMKGNMLIFAPLCLLLCWILPVDSMKVSGINSDLPFILSIKFIFSLPEAKQGIRLSMAEDALDDMYFGCNKTMTIRIKHYFKKENAGTFAAAWKKAQGCAKKRLENKDRGGEALTKDHLQAICVYTSSHPQIYREFNDAILKSKGAYSTSFPFHFLHFWLTSAVQILSNDIRCHTTYRRTNAEFTGNVNQIIRFGLFASSSYIPTLTHFGKKTCFKIETCSGAFLKNYSSVGDYEQEVLIPPYEKFNITQKKKGWDIEGLGDCEVVYILESAGVQSNLNCNAAYK</sequence>
<organism evidence="1 2">
    <name type="scientific">Scortum barcoo</name>
    <name type="common">barcoo grunter</name>
    <dbReference type="NCBI Taxonomy" id="214431"/>
    <lineage>
        <taxon>Eukaryota</taxon>
        <taxon>Metazoa</taxon>
        <taxon>Chordata</taxon>
        <taxon>Craniata</taxon>
        <taxon>Vertebrata</taxon>
        <taxon>Euteleostomi</taxon>
        <taxon>Actinopterygii</taxon>
        <taxon>Neopterygii</taxon>
        <taxon>Teleostei</taxon>
        <taxon>Neoteleostei</taxon>
        <taxon>Acanthomorphata</taxon>
        <taxon>Eupercaria</taxon>
        <taxon>Centrarchiformes</taxon>
        <taxon>Terapontoidei</taxon>
        <taxon>Terapontidae</taxon>
        <taxon>Scortum</taxon>
    </lineage>
</organism>